<dbReference type="RefSeq" id="WP_159458617.1">
    <property type="nucleotide sequence ID" value="NZ_FWFZ01000040.1"/>
</dbReference>
<name>A0A1Y5TXJ7_9RHOB</name>
<dbReference type="InterPro" id="IPR029032">
    <property type="entry name" value="AhpD-like"/>
</dbReference>
<accession>A0A1Y5TXJ7</accession>
<dbReference type="OrthoDB" id="122912at2"/>
<dbReference type="InterPro" id="IPR003779">
    <property type="entry name" value="CMD-like"/>
</dbReference>
<feature type="domain" description="Carboxymuconolactone decarboxylase-like" evidence="1">
    <location>
        <begin position="28"/>
        <end position="72"/>
    </location>
</feature>
<dbReference type="PANTHER" id="PTHR35446:SF2">
    <property type="entry name" value="CARBOXYMUCONOLACTONE DECARBOXYLASE-LIKE DOMAIN-CONTAINING PROTEIN"/>
    <property type="match status" value="1"/>
</dbReference>
<protein>
    <submittedName>
        <fullName evidence="2">Carboxymuconolactone decarboxylase family protein</fullName>
    </submittedName>
</protein>
<dbReference type="Pfam" id="PF02627">
    <property type="entry name" value="CMD"/>
    <property type="match status" value="1"/>
</dbReference>
<dbReference type="NCBIfam" id="TIGR01926">
    <property type="entry name" value="peroxid_rel"/>
    <property type="match status" value="1"/>
</dbReference>
<dbReference type="Gene3D" id="1.20.1290.10">
    <property type="entry name" value="AhpD-like"/>
    <property type="match status" value="1"/>
</dbReference>
<dbReference type="Proteomes" id="UP000193900">
    <property type="component" value="Unassembled WGS sequence"/>
</dbReference>
<keyword evidence="3" id="KW-1185">Reference proteome</keyword>
<evidence type="ECO:0000259" key="1">
    <source>
        <dbReference type="Pfam" id="PF02627"/>
    </source>
</evidence>
<proteinExistence type="predicted"/>
<dbReference type="GO" id="GO:0051920">
    <property type="term" value="F:peroxiredoxin activity"/>
    <property type="evidence" value="ECO:0007669"/>
    <property type="project" value="InterPro"/>
</dbReference>
<evidence type="ECO:0000313" key="2">
    <source>
        <dbReference type="EMBL" id="SLN76246.1"/>
    </source>
</evidence>
<reference evidence="2 3" key="1">
    <citation type="submission" date="2017-03" db="EMBL/GenBank/DDBJ databases">
        <authorList>
            <person name="Afonso C.L."/>
            <person name="Miller P.J."/>
            <person name="Scott M.A."/>
            <person name="Spackman E."/>
            <person name="Goraichik I."/>
            <person name="Dimitrov K.M."/>
            <person name="Suarez D.L."/>
            <person name="Swayne D.E."/>
        </authorList>
    </citation>
    <scope>NUCLEOTIDE SEQUENCE [LARGE SCALE GENOMIC DNA]</scope>
    <source>
        <strain evidence="2 3">CECT 7023</strain>
    </source>
</reference>
<dbReference type="AlphaFoldDB" id="A0A1Y5TXJ7"/>
<dbReference type="SUPFAM" id="SSF69118">
    <property type="entry name" value="AhpD-like"/>
    <property type="match status" value="1"/>
</dbReference>
<sequence>MSHFPSIPNLELLGLFRKFPERGILPLLEYHDAILRNDSELTVGERELIAAYVSSLNQCHYCFSAHRDHAKAWGIPSNLFGDLRIDLDRPDLPARMKPVLAFVRRLTVDPPGTGMADAQAVYDAGFSEEGLFDVISVTALYNFMNRILEGAGIKRHVRVIDMTDEMRRKYRYTHLWKTISKGAEGA</sequence>
<evidence type="ECO:0000313" key="3">
    <source>
        <dbReference type="Proteomes" id="UP000193900"/>
    </source>
</evidence>
<gene>
    <name evidence="2" type="ORF">ROA7023_04130</name>
</gene>
<dbReference type="PANTHER" id="PTHR35446">
    <property type="entry name" value="SI:CH211-175M2.5"/>
    <property type="match status" value="1"/>
</dbReference>
<dbReference type="EMBL" id="FWFZ01000040">
    <property type="protein sequence ID" value="SLN76246.1"/>
    <property type="molecule type" value="Genomic_DNA"/>
</dbReference>
<dbReference type="InterPro" id="IPR010195">
    <property type="entry name" value="Uncharacterised_peroxidase-rel"/>
</dbReference>
<organism evidence="2 3">
    <name type="scientific">Roseisalinus antarcticus</name>
    <dbReference type="NCBI Taxonomy" id="254357"/>
    <lineage>
        <taxon>Bacteria</taxon>
        <taxon>Pseudomonadati</taxon>
        <taxon>Pseudomonadota</taxon>
        <taxon>Alphaproteobacteria</taxon>
        <taxon>Rhodobacterales</taxon>
        <taxon>Roseobacteraceae</taxon>
        <taxon>Roseisalinus</taxon>
    </lineage>
</organism>